<keyword evidence="3" id="KW-1185">Reference proteome</keyword>
<dbReference type="AlphaFoldDB" id="A0A401ZQW5"/>
<gene>
    <name evidence="2" type="ORF">KDAU_65510</name>
</gene>
<evidence type="ECO:0000313" key="3">
    <source>
        <dbReference type="Proteomes" id="UP000287224"/>
    </source>
</evidence>
<evidence type="ECO:0000313" key="2">
    <source>
        <dbReference type="EMBL" id="GCE09222.1"/>
    </source>
</evidence>
<protein>
    <submittedName>
        <fullName evidence="2">Uncharacterized protein</fullName>
    </submittedName>
</protein>
<keyword evidence="1" id="KW-1133">Transmembrane helix</keyword>
<reference evidence="3" key="1">
    <citation type="submission" date="2018-12" db="EMBL/GenBank/DDBJ databases">
        <title>Tengunoibacter tsumagoiensis gen. nov., sp. nov., Dictyobacter kobayashii sp. nov., D. alpinus sp. nov., and D. joshuensis sp. nov. and description of Dictyobacteraceae fam. nov. within the order Ktedonobacterales isolated from Tengu-no-mugimeshi.</title>
        <authorList>
            <person name="Wang C.M."/>
            <person name="Zheng Y."/>
            <person name="Sakai Y."/>
            <person name="Toyoda A."/>
            <person name="Minakuchi Y."/>
            <person name="Abe K."/>
            <person name="Yokota A."/>
            <person name="Yabe S."/>
        </authorList>
    </citation>
    <scope>NUCLEOTIDE SEQUENCE [LARGE SCALE GENOMIC DNA]</scope>
    <source>
        <strain evidence="3">S-27</strain>
    </source>
</reference>
<feature type="transmembrane region" description="Helical" evidence="1">
    <location>
        <begin position="30"/>
        <end position="50"/>
    </location>
</feature>
<dbReference type="EMBL" id="BIFQ01000002">
    <property type="protein sequence ID" value="GCE09222.1"/>
    <property type="molecule type" value="Genomic_DNA"/>
</dbReference>
<dbReference type="Proteomes" id="UP000287224">
    <property type="component" value="Unassembled WGS sequence"/>
</dbReference>
<keyword evidence="1" id="KW-0472">Membrane</keyword>
<keyword evidence="1" id="KW-0812">Transmembrane</keyword>
<sequence length="65" mass="7221">MKAYNYIVIYLCCMEIRASYGKHSMILPDLSIILSIIAILIGLLGVGISINEGHYTKHACQEPHS</sequence>
<accession>A0A401ZQW5</accession>
<name>A0A401ZQW5_9CHLR</name>
<evidence type="ECO:0000256" key="1">
    <source>
        <dbReference type="SAM" id="Phobius"/>
    </source>
</evidence>
<comment type="caution">
    <text evidence="2">The sequence shown here is derived from an EMBL/GenBank/DDBJ whole genome shotgun (WGS) entry which is preliminary data.</text>
</comment>
<proteinExistence type="predicted"/>
<organism evidence="2 3">
    <name type="scientific">Dictyobacter aurantiacus</name>
    <dbReference type="NCBI Taxonomy" id="1936993"/>
    <lineage>
        <taxon>Bacteria</taxon>
        <taxon>Bacillati</taxon>
        <taxon>Chloroflexota</taxon>
        <taxon>Ktedonobacteria</taxon>
        <taxon>Ktedonobacterales</taxon>
        <taxon>Dictyobacteraceae</taxon>
        <taxon>Dictyobacter</taxon>
    </lineage>
</organism>